<dbReference type="Pfam" id="PF12900">
    <property type="entry name" value="Pyridox_ox_2"/>
    <property type="match status" value="1"/>
</dbReference>
<dbReference type="SUPFAM" id="SSF50475">
    <property type="entry name" value="FMN-binding split barrel"/>
    <property type="match status" value="1"/>
</dbReference>
<gene>
    <name evidence="2" type="ORF">JX265_008446</name>
</gene>
<dbReference type="EMBL" id="JAFIMR010000023">
    <property type="protein sequence ID" value="KAI1864722.1"/>
    <property type="molecule type" value="Genomic_DNA"/>
</dbReference>
<evidence type="ECO:0000313" key="2">
    <source>
        <dbReference type="EMBL" id="KAI1864722.1"/>
    </source>
</evidence>
<feature type="region of interest" description="Disordered" evidence="1">
    <location>
        <begin position="91"/>
        <end position="123"/>
    </location>
</feature>
<dbReference type="Proteomes" id="UP000829685">
    <property type="component" value="Unassembled WGS sequence"/>
</dbReference>
<evidence type="ECO:0000256" key="1">
    <source>
        <dbReference type="SAM" id="MobiDB-lite"/>
    </source>
</evidence>
<sequence length="293" mass="31683">MPSQNLEYPKQPFSTVNRYNNRASYSLQQIHQIINTTHFLNVSFVDPDSPYPVSIPMIGHMGSFDRPSADTGDVLDLYLHGYISSRLLNLSRNHGSSSPPDGGADQTAQPGGGSNGNSSTKSGLPVTVAATHVDGLVLALTPNNHSYNYRSATLFGRAAAVADPAEKQYAMRLITDAVVPDRWRQSRVPPTKGEMASTGLLRVTIEAGSAKIRSGMPGDERFDLENAEVTGRVWTGVVPVWSAMGDPMPGPDNKVEHVPGYITDFVKDGNSWAKETALEQATKTMKPKGKTED</sequence>
<dbReference type="PANTHER" id="PTHR34071">
    <property type="entry name" value="5-NITROIMIDAZOLE ANTIBIOTICS RESISTANCE PROTEIN, NIMA-FAMILY-RELATED PROTEIN-RELATED"/>
    <property type="match status" value="1"/>
</dbReference>
<dbReference type="Gene3D" id="2.30.110.10">
    <property type="entry name" value="Electron Transport, Fmn-binding Protein, Chain A"/>
    <property type="match status" value="1"/>
</dbReference>
<evidence type="ECO:0008006" key="4">
    <source>
        <dbReference type="Google" id="ProtNLM"/>
    </source>
</evidence>
<dbReference type="InterPro" id="IPR012349">
    <property type="entry name" value="Split_barrel_FMN-bd"/>
</dbReference>
<dbReference type="InterPro" id="IPR024747">
    <property type="entry name" value="Pyridox_Oxase-rel"/>
</dbReference>
<dbReference type="AlphaFoldDB" id="A0A9Q0ANK6"/>
<dbReference type="PANTHER" id="PTHR34071:SF2">
    <property type="entry name" value="FLAVIN-NUCLEOTIDE-BINDING PROTEIN"/>
    <property type="match status" value="1"/>
</dbReference>
<protein>
    <recommendedName>
        <fullName evidence="4">Flavin-nucleotide-binding protein</fullName>
    </recommendedName>
</protein>
<comment type="caution">
    <text evidence="2">The sequence shown here is derived from an EMBL/GenBank/DDBJ whole genome shotgun (WGS) entry which is preliminary data.</text>
</comment>
<reference evidence="2" key="1">
    <citation type="submission" date="2021-03" db="EMBL/GenBank/DDBJ databases">
        <title>Revisited historic fungal species revealed as producer of novel bioactive compounds through whole genome sequencing and comparative genomics.</title>
        <authorList>
            <person name="Vignolle G.A."/>
            <person name="Hochenegger N."/>
            <person name="Mach R.L."/>
            <person name="Mach-Aigner A.R."/>
            <person name="Javad Rahimi M."/>
            <person name="Salim K.A."/>
            <person name="Chan C.M."/>
            <person name="Lim L.B.L."/>
            <person name="Cai F."/>
            <person name="Druzhinina I.S."/>
            <person name="U'Ren J.M."/>
            <person name="Derntl C."/>
        </authorList>
    </citation>
    <scope>NUCLEOTIDE SEQUENCE</scope>
    <source>
        <strain evidence="2">TUCIM 5799</strain>
    </source>
</reference>
<organism evidence="2 3">
    <name type="scientific">Neoarthrinium moseri</name>
    <dbReference type="NCBI Taxonomy" id="1658444"/>
    <lineage>
        <taxon>Eukaryota</taxon>
        <taxon>Fungi</taxon>
        <taxon>Dikarya</taxon>
        <taxon>Ascomycota</taxon>
        <taxon>Pezizomycotina</taxon>
        <taxon>Sordariomycetes</taxon>
        <taxon>Xylariomycetidae</taxon>
        <taxon>Amphisphaeriales</taxon>
        <taxon>Apiosporaceae</taxon>
        <taxon>Neoarthrinium</taxon>
    </lineage>
</organism>
<keyword evidence="3" id="KW-1185">Reference proteome</keyword>
<evidence type="ECO:0000313" key="3">
    <source>
        <dbReference type="Proteomes" id="UP000829685"/>
    </source>
</evidence>
<proteinExistence type="predicted"/>
<name>A0A9Q0ANK6_9PEZI</name>
<accession>A0A9Q0ANK6</accession>